<keyword evidence="1" id="KW-0732">Signal</keyword>
<reference evidence="3" key="1">
    <citation type="submission" date="2023-12" db="EMBL/GenBank/DDBJ databases">
        <title>Novel species in genus Nocardioides.</title>
        <authorList>
            <person name="Zhou H."/>
        </authorList>
    </citation>
    <scope>NUCLEOTIDE SEQUENCE [LARGE SCALE GENOMIC DNA]</scope>
    <source>
        <strain evidence="3">HM61</strain>
    </source>
</reference>
<dbReference type="EMBL" id="CP141059">
    <property type="protein sequence ID" value="WQQ25167.1"/>
    <property type="molecule type" value="Genomic_DNA"/>
</dbReference>
<evidence type="ECO:0000313" key="2">
    <source>
        <dbReference type="EMBL" id="WQQ25167.1"/>
    </source>
</evidence>
<evidence type="ECO:0000313" key="3">
    <source>
        <dbReference type="Proteomes" id="UP001327225"/>
    </source>
</evidence>
<protein>
    <recommendedName>
        <fullName evidence="4">DUF4189 domain-containing protein</fullName>
    </recommendedName>
</protein>
<feature type="chain" id="PRO_5045820271" description="DUF4189 domain-containing protein" evidence="1">
    <location>
        <begin position="26"/>
        <end position="165"/>
    </location>
</feature>
<feature type="signal peptide" evidence="1">
    <location>
        <begin position="1"/>
        <end position="25"/>
    </location>
</feature>
<evidence type="ECO:0000256" key="1">
    <source>
        <dbReference type="SAM" id="SignalP"/>
    </source>
</evidence>
<keyword evidence="3" id="KW-1185">Reference proteome</keyword>
<dbReference type="Proteomes" id="UP001327225">
    <property type="component" value="Chromosome"/>
</dbReference>
<dbReference type="RefSeq" id="WP_322455685.1">
    <property type="nucleotide sequence ID" value="NZ_CP141059.1"/>
</dbReference>
<gene>
    <name evidence="2" type="ORF">SHK19_14475</name>
</gene>
<sequence length="165" mass="17561">MRSALFVRAVLAVAAAFVLSGTLLAAPATSIPSDRVTVSQVSARAPGCLPRCWVAVGYNSATGRSGWTQPGKWGTKAGAMRSAHAHCRARDVNVGHERACVWPGKRNVYAKNACVAIAKLTRNGTIVQWAVGRAYGPKKAMRLAKRKLDGRGTRTAGFACPPRKF</sequence>
<organism evidence="2 3">
    <name type="scientific">Nocardioides bizhenqiangii</name>
    <dbReference type="NCBI Taxonomy" id="3095076"/>
    <lineage>
        <taxon>Bacteria</taxon>
        <taxon>Bacillati</taxon>
        <taxon>Actinomycetota</taxon>
        <taxon>Actinomycetes</taxon>
        <taxon>Propionibacteriales</taxon>
        <taxon>Nocardioidaceae</taxon>
        <taxon>Nocardioides</taxon>
    </lineage>
</organism>
<accession>A0ABZ0ZLG9</accession>
<name>A0ABZ0ZLG9_9ACTN</name>
<evidence type="ECO:0008006" key="4">
    <source>
        <dbReference type="Google" id="ProtNLM"/>
    </source>
</evidence>
<proteinExistence type="predicted"/>